<dbReference type="GO" id="GO:0003678">
    <property type="term" value="F:DNA helicase activity"/>
    <property type="evidence" value="ECO:0007669"/>
    <property type="project" value="InterPro"/>
</dbReference>
<evidence type="ECO:0000313" key="10">
    <source>
        <dbReference type="Proteomes" id="UP000175707"/>
    </source>
</evidence>
<evidence type="ECO:0000256" key="2">
    <source>
        <dbReference type="ARBA" id="ARBA00022801"/>
    </source>
</evidence>
<keyword evidence="3 5" id="KW-0347">Helicase</keyword>
<evidence type="ECO:0000313" key="9">
    <source>
        <dbReference type="Proteomes" id="UP000175616"/>
    </source>
</evidence>
<dbReference type="GO" id="GO:0016787">
    <property type="term" value="F:hydrolase activity"/>
    <property type="evidence" value="ECO:0007669"/>
    <property type="project" value="UniProtKB-UniRule"/>
</dbReference>
<accession>A0A1E7YNC7</accession>
<keyword evidence="4 5" id="KW-0067">ATP-binding</keyword>
<dbReference type="GO" id="GO:0005524">
    <property type="term" value="F:ATP binding"/>
    <property type="evidence" value="ECO:0007669"/>
    <property type="project" value="UniProtKB-UniRule"/>
</dbReference>
<feature type="binding site" evidence="5">
    <location>
        <begin position="31"/>
        <end position="38"/>
    </location>
    <ligand>
        <name>ATP</name>
        <dbReference type="ChEBI" id="CHEBI:30616"/>
    </ligand>
</feature>
<dbReference type="PROSITE" id="PS51198">
    <property type="entry name" value="UVRD_HELICASE_ATP_BIND"/>
    <property type="match status" value="1"/>
</dbReference>
<evidence type="ECO:0000256" key="4">
    <source>
        <dbReference type="ARBA" id="ARBA00022840"/>
    </source>
</evidence>
<name>A0A1E7YNC7_9PROT</name>
<evidence type="ECO:0000259" key="6">
    <source>
        <dbReference type="PROSITE" id="PS51198"/>
    </source>
</evidence>
<gene>
    <name evidence="7" type="ORF">BAE27_06375</name>
    <name evidence="8" type="ORF">BAE30_02805</name>
</gene>
<dbReference type="InterPro" id="IPR013986">
    <property type="entry name" value="DExx_box_DNA_helicase_dom_sf"/>
</dbReference>
<dbReference type="Gene3D" id="3.40.50.300">
    <property type="entry name" value="P-loop containing nucleotide triphosphate hydrolases"/>
    <property type="match status" value="1"/>
</dbReference>
<proteinExistence type="predicted"/>
<dbReference type="PANTHER" id="PTHR11070">
    <property type="entry name" value="UVRD / RECB / PCRA DNA HELICASE FAMILY MEMBER"/>
    <property type="match status" value="1"/>
</dbReference>
<dbReference type="InterPro" id="IPR027417">
    <property type="entry name" value="P-loop_NTPase"/>
</dbReference>
<protein>
    <recommendedName>
        <fullName evidence="6">UvrD-like helicase ATP-binding domain-containing protein</fullName>
    </recommendedName>
</protein>
<keyword evidence="2 5" id="KW-0378">Hydrolase</keyword>
<evidence type="ECO:0000313" key="7">
    <source>
        <dbReference type="EMBL" id="OFC36399.1"/>
    </source>
</evidence>
<evidence type="ECO:0000256" key="1">
    <source>
        <dbReference type="ARBA" id="ARBA00022741"/>
    </source>
</evidence>
<dbReference type="Pfam" id="PF00580">
    <property type="entry name" value="UvrD-helicase"/>
    <property type="match status" value="1"/>
</dbReference>
<evidence type="ECO:0000256" key="5">
    <source>
        <dbReference type="PROSITE-ProRule" id="PRU00560"/>
    </source>
</evidence>
<dbReference type="CDD" id="cd17932">
    <property type="entry name" value="DEXQc_UvrD"/>
    <property type="match status" value="1"/>
</dbReference>
<dbReference type="EMBL" id="LZYE01000162">
    <property type="protein sequence ID" value="OFC36399.1"/>
    <property type="molecule type" value="Genomic_DNA"/>
</dbReference>
<dbReference type="Proteomes" id="UP000175616">
    <property type="component" value="Unassembled WGS sequence"/>
</dbReference>
<dbReference type="RefSeq" id="WP_070113551.1">
    <property type="nucleotide sequence ID" value="NZ_LZYE01000162.1"/>
</dbReference>
<dbReference type="Gene3D" id="1.10.10.160">
    <property type="match status" value="1"/>
</dbReference>
<dbReference type="Proteomes" id="UP000175707">
    <property type="component" value="Unassembled WGS sequence"/>
</dbReference>
<dbReference type="InterPro" id="IPR000212">
    <property type="entry name" value="DNA_helicase_UvrD/REP"/>
</dbReference>
<feature type="domain" description="UvrD-like helicase ATP-binding" evidence="6">
    <location>
        <begin position="10"/>
        <end position="249"/>
    </location>
</feature>
<dbReference type="AlphaFoldDB" id="A0A1E7YNC7"/>
<sequence>MQALPDYLDRLNPAQRAAVTTPLDRHGAIVAGAGTGKTRVLVYRMAYLIQNGIHPSRIVAVTFTNKAAREMRERVRTLVGEDQAQALRMGTFHSIGLKMLRRYGNIVGLRKPETLRPLDPEDASALLRRVIKAHLSADEADAIKPAEALGIITRWKDKGLLPGKLPDPPTIEHALAEKLYAPYEQEKTQSNCVDFADMIFMPVRLLSARPEIAQKMHQGLSQLLIDEFQDTNPLQMKLMNYSRQPYGMA</sequence>
<dbReference type="EMBL" id="LZYH01000280">
    <property type="protein sequence ID" value="OFC62166.1"/>
    <property type="molecule type" value="Genomic_DNA"/>
</dbReference>
<evidence type="ECO:0000313" key="8">
    <source>
        <dbReference type="EMBL" id="OFC62166.1"/>
    </source>
</evidence>
<organism evidence="7 9">
    <name type="scientific">Acidithiobacillus caldus</name>
    <dbReference type="NCBI Taxonomy" id="33059"/>
    <lineage>
        <taxon>Bacteria</taxon>
        <taxon>Pseudomonadati</taxon>
        <taxon>Pseudomonadota</taxon>
        <taxon>Acidithiobacillia</taxon>
        <taxon>Acidithiobacillales</taxon>
        <taxon>Acidithiobacillaceae</taxon>
        <taxon>Acidithiobacillus</taxon>
    </lineage>
</organism>
<evidence type="ECO:0000256" key="3">
    <source>
        <dbReference type="ARBA" id="ARBA00022806"/>
    </source>
</evidence>
<comment type="caution">
    <text evidence="7">The sequence shown here is derived from an EMBL/GenBank/DDBJ whole genome shotgun (WGS) entry which is preliminary data.</text>
</comment>
<keyword evidence="1 5" id="KW-0547">Nucleotide-binding</keyword>
<dbReference type="SUPFAM" id="SSF52540">
    <property type="entry name" value="P-loop containing nucleoside triphosphate hydrolases"/>
    <property type="match status" value="1"/>
</dbReference>
<dbReference type="GO" id="GO:0003677">
    <property type="term" value="F:DNA binding"/>
    <property type="evidence" value="ECO:0007669"/>
    <property type="project" value="InterPro"/>
</dbReference>
<dbReference type="InterPro" id="IPR014016">
    <property type="entry name" value="UvrD-like_ATP-bd"/>
</dbReference>
<reference evidence="9 10" key="1">
    <citation type="submission" date="2016-06" db="EMBL/GenBank/DDBJ databases">
        <title>Gene turnover analysis identifies the evolutionary adaptation of the extremophile Acidithiobacillus caldus.</title>
        <authorList>
            <person name="Zhang X."/>
        </authorList>
    </citation>
    <scope>NUCLEOTIDE SEQUENCE [LARGE SCALE GENOMIC DNA]</scope>
    <source>
        <strain evidence="7 9">DX</strain>
        <strain evidence="8 10">S1</strain>
    </source>
</reference>